<organism evidence="2 3">
    <name type="scientific">Parasitella parasitica</name>
    <dbReference type="NCBI Taxonomy" id="35722"/>
    <lineage>
        <taxon>Eukaryota</taxon>
        <taxon>Fungi</taxon>
        <taxon>Fungi incertae sedis</taxon>
        <taxon>Mucoromycota</taxon>
        <taxon>Mucoromycotina</taxon>
        <taxon>Mucoromycetes</taxon>
        <taxon>Mucorales</taxon>
        <taxon>Mucorineae</taxon>
        <taxon>Mucoraceae</taxon>
        <taxon>Parasitella</taxon>
    </lineage>
</organism>
<feature type="compositionally biased region" description="Basic and acidic residues" evidence="1">
    <location>
        <begin position="81"/>
        <end position="98"/>
    </location>
</feature>
<evidence type="ECO:0000313" key="3">
    <source>
        <dbReference type="Proteomes" id="UP000054107"/>
    </source>
</evidence>
<feature type="region of interest" description="Disordered" evidence="1">
    <location>
        <begin position="142"/>
        <end position="161"/>
    </location>
</feature>
<name>A0A0B7NU64_9FUNG</name>
<evidence type="ECO:0000256" key="1">
    <source>
        <dbReference type="SAM" id="MobiDB-lite"/>
    </source>
</evidence>
<feature type="region of interest" description="Disordered" evidence="1">
    <location>
        <begin position="46"/>
        <end position="104"/>
    </location>
</feature>
<sequence length="161" mass="18543">MDIDHDMNEISLGDEDIEAVPEIIVSVMSMIEKKWEYNITASAMELAEDATMEMEEGHEGDEPSNSLDEEENEADEQSSESDWKEEKPLRNLTEKKNYDASNARRVYTQQDINKLIALLVEQVLIKDAALKTGINEKSAYRFKSQWQKTGEVPNRRKEETE</sequence>
<dbReference type="STRING" id="35722.A0A0B7NU64"/>
<protein>
    <submittedName>
        <fullName evidence="2">Uncharacterized protein</fullName>
    </submittedName>
</protein>
<gene>
    <name evidence="2" type="primary">PARPA_12833.1 scaffold 45468</name>
</gene>
<evidence type="ECO:0000313" key="2">
    <source>
        <dbReference type="EMBL" id="CEP18529.1"/>
    </source>
</evidence>
<dbReference type="OrthoDB" id="2289409at2759"/>
<reference evidence="2 3" key="1">
    <citation type="submission" date="2014-09" db="EMBL/GenBank/DDBJ databases">
        <authorList>
            <person name="Ellenberger Sabrina"/>
        </authorList>
    </citation>
    <scope>NUCLEOTIDE SEQUENCE [LARGE SCALE GENOMIC DNA]</scope>
    <source>
        <strain evidence="2 3">CBS 412.66</strain>
    </source>
</reference>
<accession>A0A0B7NU64</accession>
<dbReference type="Proteomes" id="UP000054107">
    <property type="component" value="Unassembled WGS sequence"/>
</dbReference>
<keyword evidence="3" id="KW-1185">Reference proteome</keyword>
<dbReference type="EMBL" id="LN733835">
    <property type="protein sequence ID" value="CEP18529.1"/>
    <property type="molecule type" value="Genomic_DNA"/>
</dbReference>
<feature type="compositionally biased region" description="Acidic residues" evidence="1">
    <location>
        <begin position="67"/>
        <end position="79"/>
    </location>
</feature>
<dbReference type="AlphaFoldDB" id="A0A0B7NU64"/>
<proteinExistence type="predicted"/>